<sequence>MSQNITPAAQILISVIPITGIVMGSVVIFFSLLWRHRQIMKQIETGTFQRRSFSIKLFSLIAGALLTGIGAALSILFLLADGLSYALLGGLIPLSAGTAFLCVYRKLASSCRNDSSEN</sequence>
<organism evidence="2 3">
    <name type="scientific">Candidatus Avitreponema avistercoris</name>
    <dbReference type="NCBI Taxonomy" id="2840705"/>
    <lineage>
        <taxon>Bacteria</taxon>
        <taxon>Pseudomonadati</taxon>
        <taxon>Spirochaetota</taxon>
        <taxon>Spirochaetia</taxon>
        <taxon>Spirochaetales</taxon>
        <taxon>Candidatus Avitreponema</taxon>
    </lineage>
</organism>
<protein>
    <submittedName>
        <fullName evidence="2">Uncharacterized protein</fullName>
    </submittedName>
</protein>
<gene>
    <name evidence="2" type="ORF">IAA96_08220</name>
</gene>
<proteinExistence type="predicted"/>
<keyword evidence="1" id="KW-0812">Transmembrane</keyword>
<feature type="transmembrane region" description="Helical" evidence="1">
    <location>
        <begin position="55"/>
        <end position="79"/>
    </location>
</feature>
<keyword evidence="1" id="KW-0472">Membrane</keyword>
<dbReference type="EMBL" id="JADIMS010000153">
    <property type="protein sequence ID" value="MBO8451073.1"/>
    <property type="molecule type" value="Genomic_DNA"/>
</dbReference>
<comment type="caution">
    <text evidence="2">The sequence shown here is derived from an EMBL/GenBank/DDBJ whole genome shotgun (WGS) entry which is preliminary data.</text>
</comment>
<dbReference type="Proteomes" id="UP000823616">
    <property type="component" value="Unassembled WGS sequence"/>
</dbReference>
<reference evidence="2" key="2">
    <citation type="journal article" date="2021" name="PeerJ">
        <title>Extensive microbial diversity within the chicken gut microbiome revealed by metagenomics and culture.</title>
        <authorList>
            <person name="Gilroy R."/>
            <person name="Ravi A."/>
            <person name="Getino M."/>
            <person name="Pursley I."/>
            <person name="Horton D.L."/>
            <person name="Alikhan N.F."/>
            <person name="Baker D."/>
            <person name="Gharbi K."/>
            <person name="Hall N."/>
            <person name="Watson M."/>
            <person name="Adriaenssens E.M."/>
            <person name="Foster-Nyarko E."/>
            <person name="Jarju S."/>
            <person name="Secka A."/>
            <person name="Antonio M."/>
            <person name="Oren A."/>
            <person name="Chaudhuri R.R."/>
            <person name="La Ragione R."/>
            <person name="Hildebrand F."/>
            <person name="Pallen M.J."/>
        </authorList>
    </citation>
    <scope>NUCLEOTIDE SEQUENCE</scope>
    <source>
        <strain evidence="2">B3-4054</strain>
    </source>
</reference>
<reference evidence="2" key="1">
    <citation type="submission" date="2020-10" db="EMBL/GenBank/DDBJ databases">
        <authorList>
            <person name="Gilroy R."/>
        </authorList>
    </citation>
    <scope>NUCLEOTIDE SEQUENCE</scope>
    <source>
        <strain evidence="2">B3-4054</strain>
    </source>
</reference>
<name>A0A9D9EQ72_9SPIR</name>
<feature type="transmembrane region" description="Helical" evidence="1">
    <location>
        <begin position="12"/>
        <end position="34"/>
    </location>
</feature>
<dbReference type="AlphaFoldDB" id="A0A9D9EQ72"/>
<accession>A0A9D9EQ72</accession>
<feature type="transmembrane region" description="Helical" evidence="1">
    <location>
        <begin position="85"/>
        <end position="104"/>
    </location>
</feature>
<evidence type="ECO:0000313" key="2">
    <source>
        <dbReference type="EMBL" id="MBO8451073.1"/>
    </source>
</evidence>
<evidence type="ECO:0000313" key="3">
    <source>
        <dbReference type="Proteomes" id="UP000823616"/>
    </source>
</evidence>
<keyword evidence="1" id="KW-1133">Transmembrane helix</keyword>
<evidence type="ECO:0000256" key="1">
    <source>
        <dbReference type="SAM" id="Phobius"/>
    </source>
</evidence>